<protein>
    <recommendedName>
        <fullName evidence="3">Fimbrillin family protein</fullName>
    </recommendedName>
</protein>
<sequence>MKNYLLFGALALSVLGSCSNDDVVDINKGSGISFRASLDKAVASRAAGTIDNVTTLQNLQAFNVTAIGNSANYFTNLAVTSIDHGSSWTTASTYYWPGYQLDFYAYAPQNITGATVNITHTEQKIKSFAPAQDIADQKDLLIATNIGDKLTNEGIGVSLNFKHILSQIAVQAKCSNDKVRIEVLGVKLVNMATKADFTFPNTESILSMVIGHDKWTNLQDANNHSKAYMIKGNSAVTLTAQSQSIMFGSKNFMLIPQKLTAWDNNQPQTPNAYLAVLCRISSLNGNNPTLIYPQPTSTDAKTDKYAFAAVGIDTSWEAGKKYTYTLNFCGPNGGAGFIDPNPSNPKDGNDPKVDLTPVVNGEAGDPILGPITFNVTVEDWTEVPVDINL</sequence>
<gene>
    <name evidence="1" type="ORF">M104_5153</name>
</gene>
<dbReference type="Gene3D" id="2.60.40.2620">
    <property type="entry name" value="Fimbrillin-like"/>
    <property type="match status" value="1"/>
</dbReference>
<dbReference type="Proteomes" id="UP000022433">
    <property type="component" value="Unassembled WGS sequence"/>
</dbReference>
<dbReference type="InterPro" id="IPR042278">
    <property type="entry name" value="Mfa-like_1_N"/>
</dbReference>
<dbReference type="CDD" id="cd13120">
    <property type="entry name" value="BF2867_like_N"/>
    <property type="match status" value="1"/>
</dbReference>
<dbReference type="PROSITE" id="PS51257">
    <property type="entry name" value="PROKAR_LIPOPROTEIN"/>
    <property type="match status" value="1"/>
</dbReference>
<dbReference type="EMBL" id="JGEA01000083">
    <property type="protein sequence ID" value="EYA11809.1"/>
    <property type="molecule type" value="Genomic_DNA"/>
</dbReference>
<organism evidence="1 2">
    <name type="scientific">Bacteroides fragilis str. 1007-1-F #10</name>
    <dbReference type="NCBI Taxonomy" id="1339295"/>
    <lineage>
        <taxon>Bacteria</taxon>
        <taxon>Pseudomonadati</taxon>
        <taxon>Bacteroidota</taxon>
        <taxon>Bacteroidia</taxon>
        <taxon>Bacteroidales</taxon>
        <taxon>Bacteroidaceae</taxon>
        <taxon>Bacteroides</taxon>
    </lineage>
</organism>
<evidence type="ECO:0000313" key="2">
    <source>
        <dbReference type="Proteomes" id="UP000022433"/>
    </source>
</evidence>
<name>A0AAN4MXK3_BACFG</name>
<comment type="caution">
    <text evidence="1">The sequence shown here is derived from an EMBL/GenBank/DDBJ whole genome shotgun (WGS) entry which is preliminary data.</text>
</comment>
<dbReference type="Pfam" id="PF13149">
    <property type="entry name" value="Mfa_like_1"/>
    <property type="match status" value="1"/>
</dbReference>
<evidence type="ECO:0000313" key="1">
    <source>
        <dbReference type="EMBL" id="EYA11809.1"/>
    </source>
</evidence>
<proteinExistence type="predicted"/>
<reference evidence="1 2" key="1">
    <citation type="submission" date="2014-02" db="EMBL/GenBank/DDBJ databases">
        <authorList>
            <person name="Sears C."/>
            <person name="Carroll K."/>
            <person name="Sack B.R."/>
            <person name="Qadri F."/>
            <person name="Myers L.L."/>
            <person name="Chung G.-T."/>
            <person name="Escheverria P."/>
            <person name="Fraser C.M."/>
            <person name="Sadzewicz L."/>
            <person name="Shefchek K.A."/>
            <person name="Tallon L."/>
            <person name="Das S.P."/>
            <person name="Daugherty S."/>
            <person name="Mongodin E.F."/>
        </authorList>
    </citation>
    <scope>NUCLEOTIDE SEQUENCE [LARGE SCALE GENOMIC DNA]</scope>
    <source>
        <strain evidence="1 2">1007-1-F #10</strain>
    </source>
</reference>
<evidence type="ECO:0008006" key="3">
    <source>
        <dbReference type="Google" id="ProtNLM"/>
    </source>
</evidence>
<dbReference type="AlphaFoldDB" id="A0AAN4MXK3"/>
<accession>A0AAN4MXK3</accession>
<dbReference type="InterPro" id="IPR025049">
    <property type="entry name" value="Mfa-like_1"/>
</dbReference>
<dbReference type="RefSeq" id="WP_032534453.1">
    <property type="nucleotide sequence ID" value="NZ_JGEA01000083.1"/>
</dbReference>